<dbReference type="AlphaFoldDB" id="A0A8W8LAW9"/>
<evidence type="ECO:0000256" key="4">
    <source>
        <dbReference type="ARBA" id="ARBA00035269"/>
    </source>
</evidence>
<keyword evidence="3" id="KW-0687">Ribonucleoprotein</keyword>
<name>A0A8W8LAW9_MAGGI</name>
<evidence type="ECO:0000313" key="7">
    <source>
        <dbReference type="EnsemblMetazoa" id="G27251.1:cds"/>
    </source>
</evidence>
<evidence type="ECO:0000313" key="8">
    <source>
        <dbReference type="Proteomes" id="UP000005408"/>
    </source>
</evidence>
<evidence type="ECO:0000256" key="6">
    <source>
        <dbReference type="SAM" id="MobiDB-lite"/>
    </source>
</evidence>
<dbReference type="PANTHER" id="PTHR13528">
    <property type="entry name" value="39S RIBOSOMAL PROTEIN L28, MITOCHONDRIAL"/>
    <property type="match status" value="1"/>
</dbReference>
<keyword evidence="8" id="KW-1185">Reference proteome</keyword>
<dbReference type="GO" id="GO:0005762">
    <property type="term" value="C:mitochondrial large ribosomal subunit"/>
    <property type="evidence" value="ECO:0007669"/>
    <property type="project" value="TreeGrafter"/>
</dbReference>
<protein>
    <recommendedName>
        <fullName evidence="4">Large ribosomal subunit protein bL28m</fullName>
    </recommendedName>
    <alternativeName>
        <fullName evidence="5">39S ribosomal protein L28, mitochondrial</fullName>
    </alternativeName>
</protein>
<evidence type="ECO:0000256" key="3">
    <source>
        <dbReference type="ARBA" id="ARBA00023274"/>
    </source>
</evidence>
<feature type="region of interest" description="Disordered" evidence="6">
    <location>
        <begin position="232"/>
        <end position="265"/>
    </location>
</feature>
<dbReference type="InterPro" id="IPR034704">
    <property type="entry name" value="Ribosomal_bL28/bL31-like_sf"/>
</dbReference>
<dbReference type="InterPro" id="IPR026569">
    <property type="entry name" value="Ribosomal_bL28"/>
</dbReference>
<reference evidence="7" key="1">
    <citation type="submission" date="2022-08" db="UniProtKB">
        <authorList>
            <consortium name="EnsemblMetazoa"/>
        </authorList>
    </citation>
    <scope>IDENTIFICATION</scope>
    <source>
        <strain evidence="7">05x7-T-G4-1.051#20</strain>
    </source>
</reference>
<dbReference type="SUPFAM" id="SSF143800">
    <property type="entry name" value="L28p-like"/>
    <property type="match status" value="1"/>
</dbReference>
<keyword evidence="2" id="KW-0689">Ribosomal protein</keyword>
<evidence type="ECO:0000256" key="5">
    <source>
        <dbReference type="ARBA" id="ARBA00035538"/>
    </source>
</evidence>
<dbReference type="GO" id="GO:0003735">
    <property type="term" value="F:structural constituent of ribosome"/>
    <property type="evidence" value="ECO:0007669"/>
    <property type="project" value="InterPro"/>
</dbReference>
<feature type="compositionally biased region" description="Basic and acidic residues" evidence="6">
    <location>
        <begin position="235"/>
        <end position="246"/>
    </location>
</feature>
<evidence type="ECO:0000256" key="2">
    <source>
        <dbReference type="ARBA" id="ARBA00022980"/>
    </source>
</evidence>
<proteinExistence type="inferred from homology"/>
<evidence type="ECO:0000256" key="1">
    <source>
        <dbReference type="ARBA" id="ARBA00008760"/>
    </source>
</evidence>
<dbReference type="EnsemblMetazoa" id="G27251.1">
    <property type="protein sequence ID" value="G27251.1:cds"/>
    <property type="gene ID" value="G27251"/>
</dbReference>
<dbReference type="Proteomes" id="UP000005408">
    <property type="component" value="Unassembled WGS sequence"/>
</dbReference>
<dbReference type="PANTHER" id="PTHR13528:SF2">
    <property type="entry name" value="LARGE RIBOSOMAL SUBUNIT PROTEIN BL28M"/>
    <property type="match status" value="1"/>
</dbReference>
<sequence>MLPEHYKKRCLEFMSKEPTSVHYIPSTGTFGIHKNTKLPNKIQNVPIPVLYPQDANKGLWGGEGYILGYKMDKSHLRMKNRLPKIWKPFISKRAVYSEILDKWFEIPMTMRVLDLIDECHGFDNYILKTHERDLNSLLAMKLRREMLLALANKTCYPDDKDKQEKIIHKYHEFIIPAEEAEWVGLTITEALHKAWRIRRNLPQNRPKPLKEVYEERLVLKLHLKKENQWEAIMEESDREKPQDEKPPSLIQKLNPFSAYNKNKKQ</sequence>
<accession>A0A8W8LAW9</accession>
<organism evidence="7 8">
    <name type="scientific">Magallana gigas</name>
    <name type="common">Pacific oyster</name>
    <name type="synonym">Crassostrea gigas</name>
    <dbReference type="NCBI Taxonomy" id="29159"/>
    <lineage>
        <taxon>Eukaryota</taxon>
        <taxon>Metazoa</taxon>
        <taxon>Spiralia</taxon>
        <taxon>Lophotrochozoa</taxon>
        <taxon>Mollusca</taxon>
        <taxon>Bivalvia</taxon>
        <taxon>Autobranchia</taxon>
        <taxon>Pteriomorphia</taxon>
        <taxon>Ostreida</taxon>
        <taxon>Ostreoidea</taxon>
        <taxon>Ostreidae</taxon>
        <taxon>Magallana</taxon>
    </lineage>
</organism>
<comment type="similarity">
    <text evidence="1">Belongs to the bacterial ribosomal protein bL28 family.</text>
</comment>